<name>A0A3P7RNV1_DIBLA</name>
<evidence type="ECO:0000313" key="2">
    <source>
        <dbReference type="Proteomes" id="UP000281553"/>
    </source>
</evidence>
<protein>
    <submittedName>
        <fullName evidence="1">Uncharacterized protein</fullName>
    </submittedName>
</protein>
<proteinExistence type="predicted"/>
<organism evidence="1 2">
    <name type="scientific">Dibothriocephalus latus</name>
    <name type="common">Fish tapeworm</name>
    <name type="synonym">Diphyllobothrium latum</name>
    <dbReference type="NCBI Taxonomy" id="60516"/>
    <lineage>
        <taxon>Eukaryota</taxon>
        <taxon>Metazoa</taxon>
        <taxon>Spiralia</taxon>
        <taxon>Lophotrochozoa</taxon>
        <taxon>Platyhelminthes</taxon>
        <taxon>Cestoda</taxon>
        <taxon>Eucestoda</taxon>
        <taxon>Diphyllobothriidea</taxon>
        <taxon>Diphyllobothriidae</taxon>
        <taxon>Dibothriocephalus</taxon>
    </lineage>
</organism>
<sequence>MYGSSRFTLFELIIEKATTKPQCLTCRNIGVFKEIGCTVKTTRVVILLQLKYRMEPDYTVELIKIVIPDAVFDAKLEELVGDSGMSSTYALQLADLSVQNITSSINARRLSIPVAAVSVWKTWALSNCERILKVAFTRRGVVSIDGKYFPFEN</sequence>
<dbReference type="EMBL" id="UYRU01113060">
    <property type="protein sequence ID" value="VDN44786.1"/>
    <property type="molecule type" value="Genomic_DNA"/>
</dbReference>
<keyword evidence="2" id="KW-1185">Reference proteome</keyword>
<evidence type="ECO:0000313" key="1">
    <source>
        <dbReference type="EMBL" id="VDN44786.1"/>
    </source>
</evidence>
<dbReference type="AlphaFoldDB" id="A0A3P7RNV1"/>
<reference evidence="1 2" key="1">
    <citation type="submission" date="2018-11" db="EMBL/GenBank/DDBJ databases">
        <authorList>
            <consortium name="Pathogen Informatics"/>
        </authorList>
    </citation>
    <scope>NUCLEOTIDE SEQUENCE [LARGE SCALE GENOMIC DNA]</scope>
</reference>
<accession>A0A3P7RNV1</accession>
<gene>
    <name evidence="1" type="ORF">DILT_LOCUS19434</name>
</gene>
<dbReference type="Proteomes" id="UP000281553">
    <property type="component" value="Unassembled WGS sequence"/>
</dbReference>
<dbReference type="OrthoDB" id="6278072at2759"/>